<dbReference type="RefSeq" id="WP_210158802.1">
    <property type="nucleotide sequence ID" value="NZ_JAFCNB010000020.1"/>
</dbReference>
<protein>
    <recommendedName>
        <fullName evidence="3">HIRAN domain-containing protein</fullName>
    </recommendedName>
</protein>
<evidence type="ECO:0000313" key="2">
    <source>
        <dbReference type="Proteomes" id="UP000674234"/>
    </source>
</evidence>
<comment type="caution">
    <text evidence="1">The sequence shown here is derived from an EMBL/GenBank/DDBJ whole genome shotgun (WGS) entry which is preliminary data.</text>
</comment>
<keyword evidence="2" id="KW-1185">Reference proteome</keyword>
<dbReference type="Gene3D" id="3.30.70.2330">
    <property type="match status" value="1"/>
</dbReference>
<gene>
    <name evidence="1" type="ORF">JOL79_27530</name>
</gene>
<evidence type="ECO:0000313" key="1">
    <source>
        <dbReference type="EMBL" id="MBP2707540.1"/>
    </source>
</evidence>
<organism evidence="1 2">
    <name type="scientific">Microbispora oryzae</name>
    <dbReference type="NCBI Taxonomy" id="2806554"/>
    <lineage>
        <taxon>Bacteria</taxon>
        <taxon>Bacillati</taxon>
        <taxon>Actinomycetota</taxon>
        <taxon>Actinomycetes</taxon>
        <taxon>Streptosporangiales</taxon>
        <taxon>Streptosporangiaceae</taxon>
        <taxon>Microbispora</taxon>
    </lineage>
</organism>
<dbReference type="AlphaFoldDB" id="A0A940WKW4"/>
<accession>A0A940WKW4</accession>
<proteinExistence type="predicted"/>
<dbReference type="EMBL" id="JAFCNB010000020">
    <property type="protein sequence ID" value="MBP2707540.1"/>
    <property type="molecule type" value="Genomic_DNA"/>
</dbReference>
<reference evidence="1" key="1">
    <citation type="submission" date="2021-02" db="EMBL/GenBank/DDBJ databases">
        <title>Draft genome sequence of Microbispora sp. RL4-1S isolated from rice leaves in Thailand.</title>
        <authorList>
            <person name="Muangham S."/>
            <person name="Duangmal K."/>
        </authorList>
    </citation>
    <scope>NUCLEOTIDE SEQUENCE</scope>
    <source>
        <strain evidence="1">RL4-1S</strain>
    </source>
</reference>
<dbReference type="Proteomes" id="UP000674234">
    <property type="component" value="Unassembled WGS sequence"/>
</dbReference>
<sequence length="232" mass="25671">MVAMQDPVSRRISPVGFLETIEDGFAFAYLRRVLDMPGFRPLLGFSDLERRYESPVLFPLFSQRLMNPRRADYPRYLTVLGLPAGSPPLVVLGRSGGRRAGDSITLVPEPHVAEDGRTSAVFFVHGPRHLPDAQTRISLLHPGDALELRDDTANPVNSRALLVTREGAELGWVPDLLLDYVHHVRESGELSIRVAQVNGDDAPPNLRLRVWLQGTVAIGYRPFSGADWAAFG</sequence>
<evidence type="ECO:0008006" key="3">
    <source>
        <dbReference type="Google" id="ProtNLM"/>
    </source>
</evidence>
<name>A0A940WKW4_9ACTN</name>